<keyword evidence="3" id="KW-1185">Reference proteome</keyword>
<dbReference type="EMBL" id="JAAIUW010000013">
    <property type="protein sequence ID" value="KAF7804175.1"/>
    <property type="molecule type" value="Genomic_DNA"/>
</dbReference>
<name>A0A834SGS6_9FABA</name>
<dbReference type="AlphaFoldDB" id="A0A834SGS6"/>
<feature type="compositionally biased region" description="Basic residues" evidence="1">
    <location>
        <begin position="27"/>
        <end position="40"/>
    </location>
</feature>
<dbReference type="Proteomes" id="UP000634136">
    <property type="component" value="Unassembled WGS sequence"/>
</dbReference>
<sequence length="70" mass="7869">MREGREALKGKRRQNQKRAERKEAHTKGQKIGRRGKTKSHVSYKAPLLLSLCLLNSNESLPITATSSVKP</sequence>
<comment type="caution">
    <text evidence="2">The sequence shown here is derived from an EMBL/GenBank/DDBJ whole genome shotgun (WGS) entry which is preliminary data.</text>
</comment>
<organism evidence="2 3">
    <name type="scientific">Senna tora</name>
    <dbReference type="NCBI Taxonomy" id="362788"/>
    <lineage>
        <taxon>Eukaryota</taxon>
        <taxon>Viridiplantae</taxon>
        <taxon>Streptophyta</taxon>
        <taxon>Embryophyta</taxon>
        <taxon>Tracheophyta</taxon>
        <taxon>Spermatophyta</taxon>
        <taxon>Magnoliopsida</taxon>
        <taxon>eudicotyledons</taxon>
        <taxon>Gunneridae</taxon>
        <taxon>Pentapetalae</taxon>
        <taxon>rosids</taxon>
        <taxon>fabids</taxon>
        <taxon>Fabales</taxon>
        <taxon>Fabaceae</taxon>
        <taxon>Caesalpinioideae</taxon>
        <taxon>Cassia clade</taxon>
        <taxon>Senna</taxon>
    </lineage>
</organism>
<evidence type="ECO:0000313" key="2">
    <source>
        <dbReference type="EMBL" id="KAF7804175.1"/>
    </source>
</evidence>
<proteinExistence type="predicted"/>
<reference evidence="2" key="1">
    <citation type="submission" date="2020-09" db="EMBL/GenBank/DDBJ databases">
        <title>Genome-Enabled Discovery of Anthraquinone Biosynthesis in Senna tora.</title>
        <authorList>
            <person name="Kang S.-H."/>
            <person name="Pandey R.P."/>
            <person name="Lee C.-M."/>
            <person name="Sim J.-S."/>
            <person name="Jeong J.-T."/>
            <person name="Choi B.-S."/>
            <person name="Jung M."/>
            <person name="Ginzburg D."/>
            <person name="Zhao K."/>
            <person name="Won S.Y."/>
            <person name="Oh T.-J."/>
            <person name="Yu Y."/>
            <person name="Kim N.-H."/>
            <person name="Lee O.R."/>
            <person name="Lee T.-H."/>
            <person name="Bashyal P."/>
            <person name="Kim T.-S."/>
            <person name="Lee W.-H."/>
            <person name="Kawkins C."/>
            <person name="Kim C.-K."/>
            <person name="Kim J.S."/>
            <person name="Ahn B.O."/>
            <person name="Rhee S.Y."/>
            <person name="Sohng J.K."/>
        </authorList>
    </citation>
    <scope>NUCLEOTIDE SEQUENCE</scope>
    <source>
        <tissue evidence="2">Leaf</tissue>
    </source>
</reference>
<feature type="compositionally biased region" description="Basic and acidic residues" evidence="1">
    <location>
        <begin position="17"/>
        <end position="26"/>
    </location>
</feature>
<accession>A0A834SGS6</accession>
<protein>
    <submittedName>
        <fullName evidence="2">Uncharacterized protein</fullName>
    </submittedName>
</protein>
<evidence type="ECO:0000256" key="1">
    <source>
        <dbReference type="SAM" id="MobiDB-lite"/>
    </source>
</evidence>
<feature type="region of interest" description="Disordered" evidence="1">
    <location>
        <begin position="1"/>
        <end position="40"/>
    </location>
</feature>
<gene>
    <name evidence="2" type="ORF">G2W53_043286</name>
</gene>
<evidence type="ECO:0000313" key="3">
    <source>
        <dbReference type="Proteomes" id="UP000634136"/>
    </source>
</evidence>